<dbReference type="EMBL" id="JALJCU010000008">
    <property type="protein sequence ID" value="MCQ9120956.1"/>
    <property type="molecule type" value="Genomic_DNA"/>
</dbReference>
<comment type="caution">
    <text evidence="1">The sequence shown here is derived from an EMBL/GenBank/DDBJ whole genome shotgun (WGS) entry which is preliminary data.</text>
</comment>
<dbReference type="Proteomes" id="UP001206350">
    <property type="component" value="Unassembled WGS sequence"/>
</dbReference>
<name>A0AAW5LC52_9PAST</name>
<keyword evidence="2" id="KW-1185">Reference proteome</keyword>
<evidence type="ECO:0000313" key="2">
    <source>
        <dbReference type="Proteomes" id="UP001206350"/>
    </source>
</evidence>
<gene>
    <name evidence="1" type="ORF">MUU45_000774</name>
</gene>
<sequence>MKNTEMPLWKRMGSPANSKAELTDLRHTLSTSPQFSQQLQDFLYSEYLATHAYARNEGNAILRDQYLHYANALAEVAKKLFEETKQIPTTEMPSRV</sequence>
<evidence type="ECO:0000313" key="1">
    <source>
        <dbReference type="EMBL" id="MCQ9120956.1"/>
    </source>
</evidence>
<organism evidence="1 2">
    <name type="scientific">Rodentibacter pneumotropicus</name>
    <dbReference type="NCBI Taxonomy" id="758"/>
    <lineage>
        <taxon>Bacteria</taxon>
        <taxon>Pseudomonadati</taxon>
        <taxon>Pseudomonadota</taxon>
        <taxon>Gammaproteobacteria</taxon>
        <taxon>Pasteurellales</taxon>
        <taxon>Pasteurellaceae</taxon>
        <taxon>Rodentibacter</taxon>
    </lineage>
</organism>
<dbReference type="RefSeq" id="WP_077664416.1">
    <property type="nucleotide sequence ID" value="NZ_JALJCU010000008.1"/>
</dbReference>
<dbReference type="AlphaFoldDB" id="A0AAW5LC52"/>
<protein>
    <submittedName>
        <fullName evidence="1">Uncharacterized protein</fullName>
    </submittedName>
</protein>
<reference evidence="1 2" key="1">
    <citation type="journal article" date="2022" name="Microbiol. Spectr.">
        <title>Microbiota of the Pregnant Mouse: Characterization of the Bacterial Communities in the Oral Cavity, Lung, Intestine, and Vagina through Culture and DNA Sequencing.</title>
        <authorList>
            <person name="Greenberg J.M."/>
            <person name="Romero R."/>
            <person name="Winters A.D."/>
            <person name="Galaz J."/>
            <person name="Garcia-Flores V."/>
            <person name="Arenas-Hernandez M."/>
            <person name="Panzer J."/>
            <person name="Shaffer Z."/>
            <person name="Kracht D.J."/>
            <person name="Gomez-Lopez N."/>
            <person name="Theis K.R."/>
        </authorList>
    </citation>
    <scope>NUCLEOTIDE SEQUENCE [LARGE SCALE GENOMIC DNA]</scope>
    <source>
        <strain evidence="1 2">MAC-C1-H1</strain>
    </source>
</reference>
<proteinExistence type="predicted"/>
<accession>A0AAW5LC52</accession>